<evidence type="ECO:0000313" key="2">
    <source>
        <dbReference type="Proteomes" id="UP000009875"/>
    </source>
</evidence>
<dbReference type="HOGENOM" id="CLU_1575209_0_0_9"/>
<dbReference type="OrthoDB" id="2340071at2"/>
<protein>
    <submittedName>
        <fullName evidence="1">Uncharacterized protein</fullName>
    </submittedName>
</protein>
<dbReference type="RefSeq" id="WP_003778229.1">
    <property type="nucleotide sequence ID" value="NZ_JH992959.1"/>
</dbReference>
<dbReference type="AlphaFoldDB" id="K9EC67"/>
<name>K9EC67_9LACT</name>
<accession>K9EC67</accession>
<sequence length="169" mass="19823">MEERIINLIRSIENEYGHVSDCPDDDQRLQQVQEYFNASVKAPASPQDLATIRDKINYYGPNLAPVAKYLQMSERRAREALTLFRDDVDVNDLPIIEEMIDDEIQQGHTKYLFITPEEAQKIKQKRKRKGVKQADLSMGSRVIRHMEYGGRVKRQTYNRYMDKLEEVSE</sequence>
<evidence type="ECO:0000313" key="1">
    <source>
        <dbReference type="EMBL" id="EKU93376.1"/>
    </source>
</evidence>
<gene>
    <name evidence="1" type="ORF">HMPREF9698_01124</name>
</gene>
<comment type="caution">
    <text evidence="1">The sequence shown here is derived from an EMBL/GenBank/DDBJ whole genome shotgun (WGS) entry which is preliminary data.</text>
</comment>
<keyword evidence="2" id="KW-1185">Reference proteome</keyword>
<dbReference type="STRING" id="883081.HMPREF9698_01124"/>
<proteinExistence type="predicted"/>
<organism evidence="1 2">
    <name type="scientific">Alloiococcus otitis ATCC 51267</name>
    <dbReference type="NCBI Taxonomy" id="883081"/>
    <lineage>
        <taxon>Bacteria</taxon>
        <taxon>Bacillati</taxon>
        <taxon>Bacillota</taxon>
        <taxon>Bacilli</taxon>
        <taxon>Lactobacillales</taxon>
        <taxon>Carnobacteriaceae</taxon>
        <taxon>Alloiococcus</taxon>
    </lineage>
</organism>
<reference evidence="1 2" key="1">
    <citation type="submission" date="2012-09" db="EMBL/GenBank/DDBJ databases">
        <title>The Genome Sequence of Alloiococcus otitis ATCC 51267.</title>
        <authorList>
            <consortium name="The Broad Institute Genome Sequencing Platform"/>
            <person name="Earl A."/>
            <person name="Ward D."/>
            <person name="Feldgarden M."/>
            <person name="Gevers D."/>
            <person name="Huys G."/>
            <person name="Walker B."/>
            <person name="Young S.K."/>
            <person name="Zeng Q."/>
            <person name="Gargeya S."/>
            <person name="Fitzgerald M."/>
            <person name="Haas B."/>
            <person name="Abouelleil A."/>
            <person name="Alvarado L."/>
            <person name="Arachchi H.M."/>
            <person name="Berlin A.M."/>
            <person name="Chapman S.B."/>
            <person name="Goldberg J."/>
            <person name="Griggs A."/>
            <person name="Gujja S."/>
            <person name="Hansen M."/>
            <person name="Howarth C."/>
            <person name="Imamovic A."/>
            <person name="Larimer J."/>
            <person name="McCowen C."/>
            <person name="Montmayeur A."/>
            <person name="Murphy C."/>
            <person name="Neiman D."/>
            <person name="Pearson M."/>
            <person name="Priest M."/>
            <person name="Roberts A."/>
            <person name="Saif S."/>
            <person name="Shea T."/>
            <person name="Sisk P."/>
            <person name="Sykes S."/>
            <person name="Wortman J."/>
            <person name="Nusbaum C."/>
            <person name="Birren B."/>
        </authorList>
    </citation>
    <scope>NUCLEOTIDE SEQUENCE [LARGE SCALE GENOMIC DNA]</scope>
    <source>
        <strain evidence="1 2">ATCC 51267</strain>
    </source>
</reference>
<dbReference type="EMBL" id="AGXA01000021">
    <property type="protein sequence ID" value="EKU93376.1"/>
    <property type="molecule type" value="Genomic_DNA"/>
</dbReference>
<dbReference type="Proteomes" id="UP000009875">
    <property type="component" value="Unassembled WGS sequence"/>
</dbReference>